<feature type="region of interest" description="Disordered" evidence="10">
    <location>
        <begin position="1"/>
        <end position="72"/>
    </location>
</feature>
<feature type="compositionally biased region" description="Low complexity" evidence="10">
    <location>
        <begin position="38"/>
        <end position="51"/>
    </location>
</feature>
<reference evidence="13 14" key="1">
    <citation type="submission" date="2019-03" db="EMBL/GenBank/DDBJ databases">
        <title>Sequencing 23 genomes of Wallemia ichthyophaga.</title>
        <authorList>
            <person name="Gostincar C."/>
        </authorList>
    </citation>
    <scope>NUCLEOTIDE SEQUENCE [LARGE SCALE GENOMIC DNA]</scope>
    <source>
        <strain evidence="13 14">EXF-8621</strain>
    </source>
</reference>
<dbReference type="InterPro" id="IPR002058">
    <property type="entry name" value="PAP_assoc"/>
</dbReference>
<feature type="active site" description="Nucleophile" evidence="8">
    <location>
        <position position="1069"/>
    </location>
</feature>
<dbReference type="Gene3D" id="2.40.50.140">
    <property type="entry name" value="Nucleic acid-binding proteins"/>
    <property type="match status" value="1"/>
</dbReference>
<dbReference type="EC" id="2.7.7.19" evidence="2"/>
<dbReference type="InterPro" id="IPR025795">
    <property type="entry name" value="tRNA_(uracil-5-)_MeTrfase"/>
</dbReference>
<evidence type="ECO:0000256" key="9">
    <source>
        <dbReference type="PROSITE-ProRule" id="PRU10015"/>
    </source>
</evidence>
<feature type="active site" evidence="9">
    <location>
        <position position="1069"/>
    </location>
</feature>
<feature type="compositionally biased region" description="Basic and acidic residues" evidence="10">
    <location>
        <begin position="486"/>
        <end position="498"/>
    </location>
</feature>
<feature type="region of interest" description="Disordered" evidence="10">
    <location>
        <begin position="447"/>
        <end position="591"/>
    </location>
</feature>
<feature type="domain" description="PAP-associated" evidence="11">
    <location>
        <begin position="284"/>
        <end position="342"/>
    </location>
</feature>
<comment type="similarity">
    <text evidence="8">Belongs to the class I-like SAM-binding methyltransferase superfamily. RNA M5U methyltransferase family.</text>
</comment>
<dbReference type="PROSITE" id="PS01231">
    <property type="entry name" value="TRMA_2"/>
    <property type="match status" value="1"/>
</dbReference>
<evidence type="ECO:0000313" key="13">
    <source>
        <dbReference type="EMBL" id="TIB13053.1"/>
    </source>
</evidence>
<dbReference type="InterPro" id="IPR043519">
    <property type="entry name" value="NT_sf"/>
</dbReference>
<dbReference type="SUPFAM" id="SSF53335">
    <property type="entry name" value="S-adenosyl-L-methionine-dependent methyltransferases"/>
    <property type="match status" value="1"/>
</dbReference>
<dbReference type="EMBL" id="SPOF01000016">
    <property type="protein sequence ID" value="TIB13053.1"/>
    <property type="molecule type" value="Genomic_DNA"/>
</dbReference>
<evidence type="ECO:0000259" key="11">
    <source>
        <dbReference type="Pfam" id="PF03828"/>
    </source>
</evidence>
<evidence type="ECO:0000256" key="4">
    <source>
        <dbReference type="ARBA" id="ARBA00022679"/>
    </source>
</evidence>
<feature type="domain" description="Poly(A) RNA polymerase mitochondrial-like central palm" evidence="12">
    <location>
        <begin position="91"/>
        <end position="221"/>
    </location>
</feature>
<dbReference type="CDD" id="cd05402">
    <property type="entry name" value="NT_PAP_TUTase"/>
    <property type="match status" value="1"/>
</dbReference>
<dbReference type="GO" id="GO:0010605">
    <property type="term" value="P:negative regulation of macromolecule metabolic process"/>
    <property type="evidence" value="ECO:0007669"/>
    <property type="project" value="UniProtKB-ARBA"/>
</dbReference>
<dbReference type="SUPFAM" id="SSF81631">
    <property type="entry name" value="PAP/OAS1 substrate-binding domain"/>
    <property type="match status" value="1"/>
</dbReference>
<dbReference type="GO" id="GO:0008033">
    <property type="term" value="P:tRNA processing"/>
    <property type="evidence" value="ECO:0007669"/>
    <property type="project" value="InterPro"/>
</dbReference>
<evidence type="ECO:0000259" key="12">
    <source>
        <dbReference type="Pfam" id="PF22600"/>
    </source>
</evidence>
<keyword evidence="7" id="KW-0460">Magnesium</keyword>
<evidence type="ECO:0000256" key="6">
    <source>
        <dbReference type="ARBA" id="ARBA00022723"/>
    </source>
</evidence>
<accession>A0A4T0IAU1</accession>
<dbReference type="GO" id="GO:0032259">
    <property type="term" value="P:methylation"/>
    <property type="evidence" value="ECO:0007669"/>
    <property type="project" value="UniProtKB-KW"/>
</dbReference>
<comment type="caution">
    <text evidence="13">The sequence shown here is derived from an EMBL/GenBank/DDBJ whole genome shotgun (WGS) entry which is preliminary data.</text>
</comment>
<dbReference type="Proteomes" id="UP000306954">
    <property type="component" value="Unassembled WGS sequence"/>
</dbReference>
<dbReference type="GO" id="GO:1990817">
    <property type="term" value="F:poly(A) RNA polymerase activity"/>
    <property type="evidence" value="ECO:0007669"/>
    <property type="project" value="UniProtKB-EC"/>
</dbReference>
<evidence type="ECO:0000256" key="5">
    <source>
        <dbReference type="ARBA" id="ARBA00022691"/>
    </source>
</evidence>
<dbReference type="PROSITE" id="PS01230">
    <property type="entry name" value="TRMA_1"/>
    <property type="match status" value="1"/>
</dbReference>
<evidence type="ECO:0000256" key="8">
    <source>
        <dbReference type="PROSITE-ProRule" id="PRU01024"/>
    </source>
</evidence>
<dbReference type="PANTHER" id="PTHR11061">
    <property type="entry name" value="RNA M5U METHYLTRANSFERASE"/>
    <property type="match status" value="1"/>
</dbReference>
<dbReference type="Gene3D" id="3.30.460.10">
    <property type="entry name" value="Beta Polymerase, domain 2"/>
    <property type="match status" value="1"/>
</dbReference>
<name>A0A4T0IAU1_WALIC</name>
<dbReference type="InterPro" id="IPR029063">
    <property type="entry name" value="SAM-dependent_MTases_sf"/>
</dbReference>
<feature type="compositionally biased region" description="Basic and acidic residues" evidence="10">
    <location>
        <begin position="540"/>
        <end position="581"/>
    </location>
</feature>
<proteinExistence type="inferred from homology"/>
<feature type="compositionally biased region" description="Low complexity" evidence="10">
    <location>
        <begin position="612"/>
        <end position="627"/>
    </location>
</feature>
<dbReference type="PANTHER" id="PTHR11061:SF30">
    <property type="entry name" value="TRNA (URACIL(54)-C(5))-METHYLTRANSFERASE"/>
    <property type="match status" value="1"/>
</dbReference>
<evidence type="ECO:0000256" key="7">
    <source>
        <dbReference type="ARBA" id="ARBA00022842"/>
    </source>
</evidence>
<dbReference type="Pfam" id="PF03828">
    <property type="entry name" value="PAP_assoc"/>
    <property type="match status" value="1"/>
</dbReference>
<keyword evidence="3 8" id="KW-0489">Methyltransferase</keyword>
<dbReference type="InterPro" id="IPR030390">
    <property type="entry name" value="MeTrfase_TrmA_AS"/>
</dbReference>
<dbReference type="Gene3D" id="1.10.1410.10">
    <property type="match status" value="1"/>
</dbReference>
<keyword evidence="4 8" id="KW-0808">Transferase</keyword>
<dbReference type="GO" id="GO:0030697">
    <property type="term" value="F:tRNA (uracil(54)-C5)-methyltransferase activity, S-adenosyl methionine-dependent"/>
    <property type="evidence" value="ECO:0007669"/>
    <property type="project" value="InterPro"/>
</dbReference>
<dbReference type="InterPro" id="IPR010280">
    <property type="entry name" value="U5_MeTrfase_fam"/>
</dbReference>
<dbReference type="FunFam" id="1.10.1410.10:FF:000003">
    <property type="entry name" value="non-canonical poly(A) RNA polymerase PAPD7"/>
    <property type="match status" value="1"/>
</dbReference>
<feature type="binding site" evidence="8">
    <location>
        <position position="971"/>
    </location>
    <ligand>
        <name>S-adenosyl-L-methionine</name>
        <dbReference type="ChEBI" id="CHEBI:59789"/>
    </ligand>
</feature>
<dbReference type="GO" id="GO:0009451">
    <property type="term" value="P:RNA modification"/>
    <property type="evidence" value="ECO:0007669"/>
    <property type="project" value="UniProtKB-ARBA"/>
</dbReference>
<feature type="compositionally biased region" description="Polar residues" evidence="10">
    <location>
        <begin position="449"/>
        <end position="462"/>
    </location>
</feature>
<evidence type="ECO:0000256" key="10">
    <source>
        <dbReference type="SAM" id="MobiDB-lite"/>
    </source>
</evidence>
<feature type="binding site" evidence="8">
    <location>
        <position position="1042"/>
    </location>
    <ligand>
        <name>S-adenosyl-L-methionine</name>
        <dbReference type="ChEBI" id="CHEBI:59789"/>
    </ligand>
</feature>
<dbReference type="FunFam" id="3.30.460.10:FF:000051">
    <property type="entry name" value="DNA2/NAM7 helicase family protein"/>
    <property type="match status" value="1"/>
</dbReference>
<dbReference type="AlphaFoldDB" id="A0A4T0IAU1"/>
<feature type="region of interest" description="Disordered" evidence="10">
    <location>
        <begin position="887"/>
        <end position="906"/>
    </location>
</feature>
<dbReference type="Pfam" id="PF22600">
    <property type="entry name" value="MTPAP-like_central"/>
    <property type="match status" value="1"/>
</dbReference>
<sequence length="1114" mass="124595">MAALDADFIRFDGSDGSDEEISGNKRTYEDVEGGVGNSATPATTSTTCTPSKHPKGENGKSRKEIEKQRSKKAPWMADVDWEGCRTAPEMLHREVDAFTRFISPSVIEHKTREYTIECIRRCITSRWSDAHVFAFGSFETRLYLPDGDIDLVVMRKSVNQYNKQSMLHTMASILRQANLAQSIQVISKARVPIIKFQSSFGGYPIDISLNQTNGVDAGRMVNDILDKYPAARPLSILLKCFLAQRSMNEVYTGGVSSYAVICLVVSFLQMHPKVRRGDIDPLNNLGVLIVDLLELYGRNFNYDNTGIAIEGSGYYFSKSSRGWHQYGQPYLLCIQDPQDVGNDISKGSFNILNVRKVIAGAYDMLTNKLYAQASEIDAKKTGRHLSLRDEVGVKDEEKSLLLSFMGISQLVLNKRRVTIDLYQKGILQRYLNLPPPEKDVDLSVKSVPNRVSNGTSAVNDSSPIKPKHKVFPEDDEGEGDNSVIDILDKDREDDDSRYLHVQASRSGSNKRPRSKISKTDKAPTSQLHFVDSSEDSDVEIVEKTDKQAGTRGTREQSKQTKKSQPERPVKKQRRESNEQRNSRLILRMSTSPAYKKQKVEVALEKPEIATAATPAISPATTQITQQPNHPPNKPPKKDKAVKQQEKYTKLQRKAKKQAVASGGPEENIFLDVKAMLGESVVDELIKSDQCLDGGFEFAIVPENNWVIAVPFCLPGEKVLARVYRNSFCHSYADLVSVLDKRESWRDESNISCKYFGSCSGCQYQMIPYQRQLLLKQRVVEKAYQRFSQLPSPAIPTILPTIASPKQYNYRTKITPHFQAAPKSAGNDFNPDIGFDMKGRRVTLDIEECPIATETLNVGMQPARAKVKETIKSYKRGATLLLRDSMTRPENAADATKTDIPPADMSTINPDDRECITDHKRITREIVGDKLFEFTAGSFFQNNSSILVPLTQYVLDALPEKGEEPMYLVDTYCGAGLFSICLHERFDKVAGIEISQQSIQYAKHNVKLNGLDENKISFRVGKSEAIFDVVGDLPPANTSVIIDPPRKGCDDAFITQLKDFKPHRVVYVSCNVHTQARDVGKLCGDDGPYSIESLRGFDLFPQTSHVEGVAVLKLK</sequence>
<evidence type="ECO:0000256" key="3">
    <source>
        <dbReference type="ARBA" id="ARBA00022603"/>
    </source>
</evidence>
<dbReference type="InterPro" id="IPR012340">
    <property type="entry name" value="NA-bd_OB-fold"/>
</dbReference>
<protein>
    <recommendedName>
        <fullName evidence="2">polynucleotide adenylyltransferase</fullName>
        <ecNumber evidence="2">2.7.7.19</ecNumber>
    </recommendedName>
</protein>
<gene>
    <name evidence="13" type="ORF">E3P90_01840</name>
</gene>
<dbReference type="SUPFAM" id="SSF81301">
    <property type="entry name" value="Nucleotidyltransferase"/>
    <property type="match status" value="1"/>
</dbReference>
<comment type="similarity">
    <text evidence="1">Belongs to the DNA polymerase type-B-like family.</text>
</comment>
<evidence type="ECO:0000256" key="1">
    <source>
        <dbReference type="ARBA" id="ARBA00008593"/>
    </source>
</evidence>
<feature type="binding site" evidence="8">
    <location>
        <position position="992"/>
    </location>
    <ligand>
        <name>S-adenosyl-L-methionine</name>
        <dbReference type="ChEBI" id="CHEBI:59789"/>
    </ligand>
</feature>
<organism evidence="13 14">
    <name type="scientific">Wallemia ichthyophaga</name>
    <dbReference type="NCBI Taxonomy" id="245174"/>
    <lineage>
        <taxon>Eukaryota</taxon>
        <taxon>Fungi</taxon>
        <taxon>Dikarya</taxon>
        <taxon>Basidiomycota</taxon>
        <taxon>Wallemiomycotina</taxon>
        <taxon>Wallemiomycetes</taxon>
        <taxon>Wallemiales</taxon>
        <taxon>Wallemiaceae</taxon>
        <taxon>Wallemia</taxon>
    </lineage>
</organism>
<dbReference type="GO" id="GO:0046872">
    <property type="term" value="F:metal ion binding"/>
    <property type="evidence" value="ECO:0007669"/>
    <property type="project" value="UniProtKB-KW"/>
</dbReference>
<evidence type="ECO:0000313" key="14">
    <source>
        <dbReference type="Proteomes" id="UP000306954"/>
    </source>
</evidence>
<feature type="compositionally biased region" description="Basic and acidic residues" evidence="10">
    <location>
        <begin position="54"/>
        <end position="68"/>
    </location>
</feature>
<feature type="binding site" evidence="8">
    <location>
        <position position="940"/>
    </location>
    <ligand>
        <name>S-adenosyl-L-methionine</name>
        <dbReference type="ChEBI" id="CHEBI:59789"/>
    </ligand>
</feature>
<dbReference type="PROSITE" id="PS51622">
    <property type="entry name" value="SAM_MT_RNA_M5U_2"/>
    <property type="match status" value="1"/>
</dbReference>
<keyword evidence="5 8" id="KW-0949">S-adenosyl-L-methionine</keyword>
<keyword evidence="6" id="KW-0479">Metal-binding</keyword>
<feature type="region of interest" description="Disordered" evidence="10">
    <location>
        <begin position="612"/>
        <end position="648"/>
    </location>
</feature>
<dbReference type="InterPro" id="IPR030391">
    <property type="entry name" value="MeTrfase_TrmA_CS"/>
</dbReference>
<feature type="compositionally biased region" description="Basic and acidic residues" evidence="10">
    <location>
        <begin position="635"/>
        <end position="648"/>
    </location>
</feature>
<dbReference type="PROSITE" id="PS51687">
    <property type="entry name" value="SAM_MT_RNA_M5U"/>
    <property type="match status" value="1"/>
</dbReference>
<evidence type="ECO:0000256" key="2">
    <source>
        <dbReference type="ARBA" id="ARBA00012388"/>
    </source>
</evidence>
<dbReference type="Gene3D" id="3.40.50.150">
    <property type="entry name" value="Vaccinia Virus protein VP39"/>
    <property type="match status" value="2"/>
</dbReference>
<dbReference type="InterPro" id="IPR054708">
    <property type="entry name" value="MTPAP-like_central"/>
</dbReference>
<dbReference type="Pfam" id="PF05958">
    <property type="entry name" value="tRNA_U5-meth_tr"/>
    <property type="match status" value="1"/>
</dbReference>